<feature type="compositionally biased region" description="Gly residues" evidence="2">
    <location>
        <begin position="409"/>
        <end position="435"/>
    </location>
</feature>
<proteinExistence type="predicted"/>
<gene>
    <name evidence="3" type="ORF">HYH02_011639</name>
</gene>
<feature type="region of interest" description="Disordered" evidence="2">
    <location>
        <begin position="474"/>
        <end position="507"/>
    </location>
</feature>
<dbReference type="InterPro" id="IPR031887">
    <property type="entry name" value="SDCCAG8"/>
</dbReference>
<feature type="coiled-coil region" evidence="1">
    <location>
        <begin position="545"/>
        <end position="579"/>
    </location>
</feature>
<dbReference type="Proteomes" id="UP000613740">
    <property type="component" value="Unassembled WGS sequence"/>
</dbReference>
<feature type="region of interest" description="Disordered" evidence="2">
    <location>
        <begin position="298"/>
        <end position="325"/>
    </location>
</feature>
<feature type="region of interest" description="Disordered" evidence="2">
    <location>
        <begin position="366"/>
        <end position="436"/>
    </location>
</feature>
<feature type="compositionally biased region" description="Low complexity" evidence="2">
    <location>
        <begin position="483"/>
        <end position="493"/>
    </location>
</feature>
<evidence type="ECO:0000313" key="4">
    <source>
        <dbReference type="Proteomes" id="UP000613740"/>
    </source>
</evidence>
<reference evidence="3" key="1">
    <citation type="journal article" date="2020" name="bioRxiv">
        <title>Comparative genomics of Chlamydomonas.</title>
        <authorList>
            <person name="Craig R.J."/>
            <person name="Hasan A.R."/>
            <person name="Ness R.W."/>
            <person name="Keightley P.D."/>
        </authorList>
    </citation>
    <scope>NUCLEOTIDE SEQUENCE</scope>
    <source>
        <strain evidence="3">CCAP 11/173</strain>
    </source>
</reference>
<feature type="compositionally biased region" description="Pro residues" evidence="2">
    <location>
        <begin position="494"/>
        <end position="507"/>
    </location>
</feature>
<feature type="compositionally biased region" description="Low complexity" evidence="2">
    <location>
        <begin position="120"/>
        <end position="129"/>
    </location>
</feature>
<dbReference type="EMBL" id="JAEHOD010000050">
    <property type="protein sequence ID" value="KAG2436130.1"/>
    <property type="molecule type" value="Genomic_DNA"/>
</dbReference>
<dbReference type="GO" id="GO:0005814">
    <property type="term" value="C:centriole"/>
    <property type="evidence" value="ECO:0007669"/>
    <property type="project" value="TreeGrafter"/>
</dbReference>
<dbReference type="PANTHER" id="PTHR35970:SF1">
    <property type="entry name" value="SODIUM CHANNEL AND CLATHRIN LINKER 1"/>
    <property type="match status" value="1"/>
</dbReference>
<feature type="region of interest" description="Disordered" evidence="2">
    <location>
        <begin position="112"/>
        <end position="145"/>
    </location>
</feature>
<evidence type="ECO:0000256" key="2">
    <source>
        <dbReference type="SAM" id="MobiDB-lite"/>
    </source>
</evidence>
<keyword evidence="1" id="KW-0175">Coiled coil</keyword>
<organism evidence="3 4">
    <name type="scientific">Chlamydomonas schloesseri</name>
    <dbReference type="NCBI Taxonomy" id="2026947"/>
    <lineage>
        <taxon>Eukaryota</taxon>
        <taxon>Viridiplantae</taxon>
        <taxon>Chlorophyta</taxon>
        <taxon>core chlorophytes</taxon>
        <taxon>Chlorophyceae</taxon>
        <taxon>CS clade</taxon>
        <taxon>Chlamydomonadales</taxon>
        <taxon>Chlamydomonadaceae</taxon>
        <taxon>Chlamydomonas</taxon>
    </lineage>
</organism>
<dbReference type="Gene3D" id="1.10.287.1490">
    <property type="match status" value="1"/>
</dbReference>
<dbReference type="Pfam" id="PF15964">
    <property type="entry name" value="CCCAP"/>
    <property type="match status" value="1"/>
</dbReference>
<name>A0A835TDY4_9CHLO</name>
<sequence length="1291" mass="134311">MSSRRHNVTLLAPSGREQAVVLVVAREGVQLQTTEGKDINTFVYETIRKWLPSHLRSKNPGPDDCLDLQIETDKGPRDLRMRCSNSMGVKQLMKDLRDTVESIMHEMDDQQIAEQEREQQAVAQQQSREAPPPMQEMPTLAGPVPSLGAAAAAGAGAGAASTVDSIGHLNAETQTLVDLAPPPQQQRGSDGGAMLVQGPPGAGGVAQLFVAHPTGIALPVGSRGVPTPALMEGLHVAASSPGGGVPLVPASGTFAYEYLDNYGTGPGGAGEELEVADRVSSAAPGFFNAMFMTQRAALPGYGGPPPPQHMSPGGSSSGGALPPQYYAQPYENVAAAPPPPPPVAYYAPPPQAAAAAAYPQMAPRGYTPVTTGGSAGGGGSRGRAPRRSDPANTSPARRRVEFSGVRASPGGGAYSPSGGGSGSEGGGGTGPGVVGPDGDLALQVRFLEDLVSRLSAEVSRRAVSPERATAAALALAGAGGEHPASPTAASLAAQPPPTAAPPPAPAAPPAIDYEALLSADALGAAAVLRDQKLLAPLLGAYDGRIAALEADLRSRTDTVAALKAQVDEVVEENDRLRADTAAAAEARDVAVAQANRNAEALAQANSAAAAAAAAAAGASTHAEEVELLRRENELLITQQGELDSEIQRLHRQLQERAAEVMRVSQEQAALAAAAQQANAKAAEAEARAVKLTEALRAAEAKAAALALQANRNKAAADESSTAAATTKAALDELRHAHAQLQAEAAAAQQRYKIASDGAASLQLELSTQRERGDSLAGQVSALSRECETLRNALGGVEGKLTELQKRDVDVWSRVKEAMSAAEEARLARDTALARCADLERQVQLANTRLTTARQATRDAVVDEFSAQVAAAQAAAAQVREELSSAHSAVTEWRSRAERLERDQASLTAELAALREDTAATLASKSRLGLASLGAVEKVASLERERDDAVAKLESAQRKAERAARDWQLERQSYENTIRGLKSNIAELEANLSTTRAEAATTRRQADALTRELAAARAQRQQAEADLRQQIASLRADRDAEVRALSSRIDAQATASTVAAAEAERLLSSKQEVLARWREEAQTLASRMEAALSDHKRELAAKAHEAAELRARCEALAGENVELAGAVSELEAKLDDLQGQLADAEARAEAAAGQVVGSANREAELQQELRQLQMALDRLHFEKSRMQRTHDPLVAKYDALKKDIRQAAVPGGGAVAQQQYQQQHPQLATSVGAAPPVAQETPGMSAAAVAQTLYGAGPGNGVGVAGGAHMGWPGSPDGVVHAARVPRGAGGR</sequence>
<evidence type="ECO:0000313" key="3">
    <source>
        <dbReference type="EMBL" id="KAG2436130.1"/>
    </source>
</evidence>
<protein>
    <submittedName>
        <fullName evidence="3">Uncharacterized protein</fullName>
    </submittedName>
</protein>
<dbReference type="OrthoDB" id="551053at2759"/>
<feature type="compositionally biased region" description="Low complexity" evidence="2">
    <location>
        <begin position="310"/>
        <end position="323"/>
    </location>
</feature>
<dbReference type="InterPro" id="IPR038911">
    <property type="entry name" value="SCLT1"/>
</dbReference>
<feature type="coiled-coil region" evidence="1">
    <location>
        <begin position="786"/>
        <end position="1032"/>
    </location>
</feature>
<dbReference type="PANTHER" id="PTHR35970">
    <property type="entry name" value="SODIUM CHANNEL AND CLATHRIN LINKER 1"/>
    <property type="match status" value="1"/>
</dbReference>
<comment type="caution">
    <text evidence="3">The sequence shown here is derived from an EMBL/GenBank/DDBJ whole genome shotgun (WGS) entry which is preliminary data.</text>
</comment>
<keyword evidence="4" id="KW-1185">Reference proteome</keyword>
<accession>A0A835TDY4</accession>
<feature type="coiled-coil region" evidence="1">
    <location>
        <begin position="646"/>
        <end position="750"/>
    </location>
</feature>
<feature type="coiled-coil region" evidence="1">
    <location>
        <begin position="1059"/>
        <end position="1181"/>
    </location>
</feature>
<dbReference type="GO" id="GO:0060271">
    <property type="term" value="P:cilium assembly"/>
    <property type="evidence" value="ECO:0007669"/>
    <property type="project" value="TreeGrafter"/>
</dbReference>
<evidence type="ECO:0000256" key="1">
    <source>
        <dbReference type="SAM" id="Coils"/>
    </source>
</evidence>